<evidence type="ECO:0000313" key="1">
    <source>
        <dbReference type="EMBL" id="HAA0822694.1"/>
    </source>
</evidence>
<name>A0A6W0BML3_SALER</name>
<sequence length="180" mass="19791">MTITREQQKQILIDTANHVISRDNTSPYSENLRELARIALASLEAEPIGAFHIADQQVGGTSDYIKDGEWPIDNGIIEVYAASPAQETGVYNDVLNIIGLLENNEWAEHCTSTVLGSLLESEITRLVSKEQPVPVVPEEMNFSTACNFVQINGIANEDRATLAMRTWNACRDAMLNGGKS</sequence>
<reference evidence="1" key="2">
    <citation type="submission" date="2019-10" db="EMBL/GenBank/DDBJ databases">
        <authorList>
            <consortium name="NCBI Pathogen Detection Project"/>
        </authorList>
    </citation>
    <scope>NUCLEOTIDE SEQUENCE</scope>
    <source>
        <strain evidence="1">BCW_3298</strain>
    </source>
</reference>
<evidence type="ECO:0008006" key="2">
    <source>
        <dbReference type="Google" id="ProtNLM"/>
    </source>
</evidence>
<organism evidence="1">
    <name type="scientific">Salmonella enterica</name>
    <name type="common">Salmonella choleraesuis</name>
    <dbReference type="NCBI Taxonomy" id="28901"/>
    <lineage>
        <taxon>Bacteria</taxon>
        <taxon>Pseudomonadati</taxon>
        <taxon>Pseudomonadota</taxon>
        <taxon>Gammaproteobacteria</taxon>
        <taxon>Enterobacterales</taxon>
        <taxon>Enterobacteriaceae</taxon>
        <taxon>Salmonella</taxon>
    </lineage>
</organism>
<dbReference type="RefSeq" id="WP_024799013.1">
    <property type="nucleotide sequence ID" value="NZ_MXTW01000023.1"/>
</dbReference>
<proteinExistence type="predicted"/>
<dbReference type="AlphaFoldDB" id="A0A6W0BML3"/>
<comment type="caution">
    <text evidence="1">The sequence shown here is derived from an EMBL/GenBank/DDBJ whole genome shotgun (WGS) entry which is preliminary data.</text>
</comment>
<protein>
    <recommendedName>
        <fullName evidence="2">Eaa protein</fullName>
    </recommendedName>
</protein>
<dbReference type="EMBL" id="DAAAJY010000001">
    <property type="protein sequence ID" value="HAA0822694.1"/>
    <property type="molecule type" value="Genomic_DNA"/>
</dbReference>
<accession>A0A6W0BML3</accession>
<gene>
    <name evidence="1" type="ORF">GDL00_01195</name>
</gene>
<reference evidence="1" key="1">
    <citation type="journal article" date="2018" name="Genome Biol.">
        <title>SKESA: strategic k-mer extension for scrupulous assemblies.</title>
        <authorList>
            <person name="Souvorov A."/>
            <person name="Agarwala R."/>
            <person name="Lipman D.J."/>
        </authorList>
    </citation>
    <scope>NUCLEOTIDE SEQUENCE</scope>
    <source>
        <strain evidence="1">BCW_3298</strain>
    </source>
</reference>